<keyword evidence="3" id="KW-0328">Glycosyltransferase</keyword>
<evidence type="ECO:0000256" key="1">
    <source>
        <dbReference type="ARBA" id="ARBA00004776"/>
    </source>
</evidence>
<reference evidence="6 7" key="1">
    <citation type="journal article" date="2012" name="J. Bacteriol.">
        <title>Genome Sequence of the Pattern-Forming Social Bacterium Paenibacillus dendritiformis C454 Chiral Morphotype.</title>
        <authorList>
            <person name="Sirota-Madi A."/>
            <person name="Olender T."/>
            <person name="Helman Y."/>
            <person name="Brainis I."/>
            <person name="Finkelshtein A."/>
            <person name="Roth D."/>
            <person name="Hagai E."/>
            <person name="Leshkowitz D."/>
            <person name="Brodsky L."/>
            <person name="Galatenko V."/>
            <person name="Nikolaev V."/>
            <person name="Gutnick D.L."/>
            <person name="Lancet D."/>
            <person name="Ben-Jacob E."/>
        </authorList>
    </citation>
    <scope>NUCLEOTIDE SEQUENCE [LARGE SCALE GENOMIC DNA]</scope>
    <source>
        <strain evidence="6 7">C454</strain>
    </source>
</reference>
<dbReference type="STRING" id="1131935.PDENDC454_00950"/>
<dbReference type="PANTHER" id="PTHR43179:SF12">
    <property type="entry name" value="GALACTOFURANOSYLTRANSFERASE GLFT2"/>
    <property type="match status" value="1"/>
</dbReference>
<evidence type="ECO:0000256" key="3">
    <source>
        <dbReference type="ARBA" id="ARBA00022676"/>
    </source>
</evidence>
<dbReference type="EMBL" id="AHKH01000002">
    <property type="protein sequence ID" value="EHQ64129.1"/>
    <property type="molecule type" value="Genomic_DNA"/>
</dbReference>
<dbReference type="PATRIC" id="fig|1131935.3.peg.179"/>
<organism evidence="6 7">
    <name type="scientific">Paenibacillus dendritiformis C454</name>
    <dbReference type="NCBI Taxonomy" id="1131935"/>
    <lineage>
        <taxon>Bacteria</taxon>
        <taxon>Bacillati</taxon>
        <taxon>Bacillota</taxon>
        <taxon>Bacilli</taxon>
        <taxon>Bacillales</taxon>
        <taxon>Paenibacillaceae</taxon>
        <taxon>Paenibacillus</taxon>
    </lineage>
</organism>
<dbReference type="InterPro" id="IPR001173">
    <property type="entry name" value="Glyco_trans_2-like"/>
</dbReference>
<comment type="pathway">
    <text evidence="1">Cell wall biogenesis; cell wall polysaccharide biosynthesis.</text>
</comment>
<name>H3S9L1_9BACL</name>
<evidence type="ECO:0000256" key="2">
    <source>
        <dbReference type="ARBA" id="ARBA00006739"/>
    </source>
</evidence>
<sequence>MKSVSVHIVTFNSKDDIETCIESIRQQTYPNIQIIVVDNASTDGTRDCLRRYSGIKCLYNSENIGFAPAHNQAISHSQSDYMLVLNPDVVLEQHYVERLVHVMEQHPSIGSCTGKLLLRDQPEYIDSTGLTMGRDRRARDRGANEAENQWSDSGYVFGVSGAAALYSRAMIQDISFGNEFFDASFFAYKEDVDVAWRAQLFGWDAWYEATAVGHHARGWKPKARRNQPLFIRQHSYINRYRMMFKNDNLKEMLPSVLRIVSIDLAMFGYAVVREPQLLKVWRSFIGDYRKLKQQRTWIQSRKKRKVRFY</sequence>
<dbReference type="Pfam" id="PF00535">
    <property type="entry name" value="Glycos_transf_2"/>
    <property type="match status" value="1"/>
</dbReference>
<dbReference type="GO" id="GO:0016757">
    <property type="term" value="F:glycosyltransferase activity"/>
    <property type="evidence" value="ECO:0007669"/>
    <property type="project" value="UniProtKB-KW"/>
</dbReference>
<evidence type="ECO:0000259" key="5">
    <source>
        <dbReference type="Pfam" id="PF00535"/>
    </source>
</evidence>
<comment type="caution">
    <text evidence="6">The sequence shown here is derived from an EMBL/GenBank/DDBJ whole genome shotgun (WGS) entry which is preliminary data.</text>
</comment>
<gene>
    <name evidence="6" type="ORF">PDENDC454_00950</name>
</gene>
<dbReference type="Proteomes" id="UP000003900">
    <property type="component" value="Unassembled WGS sequence"/>
</dbReference>
<comment type="similarity">
    <text evidence="2">Belongs to the glycosyltransferase 2 family.</text>
</comment>
<feature type="domain" description="Glycosyltransferase 2-like" evidence="5">
    <location>
        <begin position="5"/>
        <end position="114"/>
    </location>
</feature>
<evidence type="ECO:0000313" key="7">
    <source>
        <dbReference type="Proteomes" id="UP000003900"/>
    </source>
</evidence>
<dbReference type="SUPFAM" id="SSF53448">
    <property type="entry name" value="Nucleotide-diphospho-sugar transferases"/>
    <property type="match status" value="1"/>
</dbReference>
<evidence type="ECO:0000256" key="4">
    <source>
        <dbReference type="ARBA" id="ARBA00022679"/>
    </source>
</evidence>
<protein>
    <submittedName>
        <fullName evidence="6">Glycosyl transferase family protein</fullName>
    </submittedName>
</protein>
<evidence type="ECO:0000313" key="6">
    <source>
        <dbReference type="EMBL" id="EHQ64129.1"/>
    </source>
</evidence>
<dbReference type="InterPro" id="IPR029044">
    <property type="entry name" value="Nucleotide-diphossugar_trans"/>
</dbReference>
<accession>H3S9L1</accession>
<proteinExistence type="inferred from homology"/>
<dbReference type="PANTHER" id="PTHR43179">
    <property type="entry name" value="RHAMNOSYLTRANSFERASE WBBL"/>
    <property type="match status" value="1"/>
</dbReference>
<dbReference type="AlphaFoldDB" id="H3S9L1"/>
<dbReference type="Gene3D" id="3.90.550.10">
    <property type="entry name" value="Spore Coat Polysaccharide Biosynthesis Protein SpsA, Chain A"/>
    <property type="match status" value="1"/>
</dbReference>
<keyword evidence="4 6" id="KW-0808">Transferase</keyword>
<dbReference type="CDD" id="cd04186">
    <property type="entry name" value="GT_2_like_c"/>
    <property type="match status" value="1"/>
</dbReference>
<dbReference type="OrthoDB" id="9771846at2"/>
<keyword evidence="7" id="KW-1185">Reference proteome</keyword>